<dbReference type="KEGG" id="dps:DP0144"/>
<evidence type="ECO:0000256" key="3">
    <source>
        <dbReference type="ARBA" id="ARBA00022448"/>
    </source>
</evidence>
<proteinExistence type="inferred from homology"/>
<dbReference type="GO" id="GO:0015086">
    <property type="term" value="F:cadmium ion transmembrane transporter activity"/>
    <property type="evidence" value="ECO:0007669"/>
    <property type="project" value="TreeGrafter"/>
</dbReference>
<dbReference type="InterPro" id="IPR036837">
    <property type="entry name" value="Cation_efflux_CTD_sf"/>
</dbReference>
<dbReference type="Pfam" id="PF16916">
    <property type="entry name" value="ZT_dimer"/>
    <property type="match status" value="1"/>
</dbReference>
<sequence>MVLGVEGDSLVEEKIGQDSKDRVKAARVSLVASFFIMCCKFAAFIVSDSQAIFSDAAESTVNVVAALLALIIITMAMKPADDRHPYGHGKMEFFSAAFEGGLITFAALAILVKAVNALFYGQEIKELGYGLLLIGFAGLLNLFLGLYLKRAGKASRSKALLASSAHVLSDLWTSVGVIAGLLLYLLTGWAWVDPAIAIVVALFLTYTGFSIVRDSFSDLLDTRDEELISHLAELVKRDRFPGIVQVHHARILRSGAFHHIDAHLVVPEYWDISEVHIQSEIFTKRLMADYDYRGEICFHLDPCRRAYCVSCDYLDCIIRKGDYQCCNVLLLDEFLSPEEPGNVME</sequence>
<dbReference type="Proteomes" id="UP000000602">
    <property type="component" value="Chromosome"/>
</dbReference>
<dbReference type="InterPro" id="IPR058533">
    <property type="entry name" value="Cation_efflux_TM"/>
</dbReference>
<dbReference type="eggNOG" id="COG0053">
    <property type="taxonomic scope" value="Bacteria"/>
</dbReference>
<feature type="transmembrane region" description="Helical" evidence="7">
    <location>
        <begin position="98"/>
        <end position="121"/>
    </location>
</feature>
<feature type="transmembrane region" description="Helical" evidence="7">
    <location>
        <begin position="160"/>
        <end position="185"/>
    </location>
</feature>
<feature type="transmembrane region" description="Helical" evidence="7">
    <location>
        <begin position="59"/>
        <end position="77"/>
    </location>
</feature>
<keyword evidence="5 7" id="KW-1133">Transmembrane helix</keyword>
<gene>
    <name evidence="10" type="ordered locus">DP0144</name>
</gene>
<evidence type="ECO:0000259" key="9">
    <source>
        <dbReference type="Pfam" id="PF16916"/>
    </source>
</evidence>
<accession>Q6AS02</accession>
<keyword evidence="4 7" id="KW-0812">Transmembrane</keyword>
<feature type="transmembrane region" description="Helical" evidence="7">
    <location>
        <begin position="28"/>
        <end position="47"/>
    </location>
</feature>
<evidence type="ECO:0000256" key="7">
    <source>
        <dbReference type="SAM" id="Phobius"/>
    </source>
</evidence>
<dbReference type="AlphaFoldDB" id="Q6AS02"/>
<keyword evidence="11" id="KW-1185">Reference proteome</keyword>
<feature type="domain" description="Cation efflux protein transmembrane" evidence="8">
    <location>
        <begin position="27"/>
        <end position="220"/>
    </location>
</feature>
<dbReference type="GO" id="GO:0006882">
    <property type="term" value="P:intracellular zinc ion homeostasis"/>
    <property type="evidence" value="ECO:0007669"/>
    <property type="project" value="TreeGrafter"/>
</dbReference>
<evidence type="ECO:0000256" key="2">
    <source>
        <dbReference type="ARBA" id="ARBA00008114"/>
    </source>
</evidence>
<dbReference type="NCBIfam" id="TIGR01297">
    <property type="entry name" value="CDF"/>
    <property type="match status" value="1"/>
</dbReference>
<dbReference type="Gene3D" id="1.20.1510.10">
    <property type="entry name" value="Cation efflux protein transmembrane domain"/>
    <property type="match status" value="1"/>
</dbReference>
<evidence type="ECO:0000256" key="6">
    <source>
        <dbReference type="ARBA" id="ARBA00023136"/>
    </source>
</evidence>
<evidence type="ECO:0000313" key="11">
    <source>
        <dbReference type="Proteomes" id="UP000000602"/>
    </source>
</evidence>
<dbReference type="PANTHER" id="PTHR43840">
    <property type="entry name" value="MITOCHONDRIAL METAL TRANSPORTER 1-RELATED"/>
    <property type="match status" value="1"/>
</dbReference>
<dbReference type="InterPro" id="IPR050291">
    <property type="entry name" value="CDF_Transporter"/>
</dbReference>
<dbReference type="Gene3D" id="3.30.70.1350">
    <property type="entry name" value="Cation efflux protein, cytoplasmic domain"/>
    <property type="match status" value="1"/>
</dbReference>
<dbReference type="SUPFAM" id="SSF161111">
    <property type="entry name" value="Cation efflux protein transmembrane domain-like"/>
    <property type="match status" value="1"/>
</dbReference>
<evidence type="ECO:0000256" key="4">
    <source>
        <dbReference type="ARBA" id="ARBA00022692"/>
    </source>
</evidence>
<dbReference type="Pfam" id="PF01545">
    <property type="entry name" value="Cation_efflux"/>
    <property type="match status" value="1"/>
</dbReference>
<organism evidence="10 11">
    <name type="scientific">Desulfotalea psychrophila (strain LSv54 / DSM 12343)</name>
    <dbReference type="NCBI Taxonomy" id="177439"/>
    <lineage>
        <taxon>Bacteria</taxon>
        <taxon>Pseudomonadati</taxon>
        <taxon>Thermodesulfobacteriota</taxon>
        <taxon>Desulfobulbia</taxon>
        <taxon>Desulfobulbales</taxon>
        <taxon>Desulfocapsaceae</taxon>
        <taxon>Desulfotalea</taxon>
    </lineage>
</organism>
<evidence type="ECO:0000256" key="5">
    <source>
        <dbReference type="ARBA" id="ARBA00022989"/>
    </source>
</evidence>
<dbReference type="InterPro" id="IPR027470">
    <property type="entry name" value="Cation_efflux_CTD"/>
</dbReference>
<feature type="transmembrane region" description="Helical" evidence="7">
    <location>
        <begin position="191"/>
        <end position="212"/>
    </location>
</feature>
<dbReference type="PANTHER" id="PTHR43840:SF15">
    <property type="entry name" value="MITOCHONDRIAL METAL TRANSPORTER 1-RELATED"/>
    <property type="match status" value="1"/>
</dbReference>
<protein>
    <submittedName>
        <fullName evidence="10">Conserved hypothetical membrane protein</fullName>
    </submittedName>
</protein>
<dbReference type="GO" id="GO:0005886">
    <property type="term" value="C:plasma membrane"/>
    <property type="evidence" value="ECO:0007669"/>
    <property type="project" value="TreeGrafter"/>
</dbReference>
<reference evidence="11" key="1">
    <citation type="journal article" date="2004" name="Environ. Microbiol.">
        <title>The genome of Desulfotalea psychrophila, a sulfate-reducing bacterium from permanently cold Arctic sediments.</title>
        <authorList>
            <person name="Rabus R."/>
            <person name="Ruepp A."/>
            <person name="Frickey T."/>
            <person name="Rattei T."/>
            <person name="Fartmann B."/>
            <person name="Stark M."/>
            <person name="Bauer M."/>
            <person name="Zibat A."/>
            <person name="Lombardot T."/>
            <person name="Becker I."/>
            <person name="Amann J."/>
            <person name="Gellner K."/>
            <person name="Teeling H."/>
            <person name="Leuschner W.D."/>
            <person name="Gloeckner F.-O."/>
            <person name="Lupas A.N."/>
            <person name="Amann R."/>
            <person name="Klenk H.-P."/>
        </authorList>
    </citation>
    <scope>NUCLEOTIDE SEQUENCE [LARGE SCALE GENOMIC DNA]</scope>
    <source>
        <strain evidence="11">DSM 12343 / LSv54</strain>
    </source>
</reference>
<dbReference type="InterPro" id="IPR002524">
    <property type="entry name" value="Cation_efflux"/>
</dbReference>
<feature type="domain" description="Cation efflux protein cytoplasmic" evidence="9">
    <location>
        <begin position="225"/>
        <end position="303"/>
    </location>
</feature>
<keyword evidence="6 7" id="KW-0472">Membrane</keyword>
<keyword evidence="3" id="KW-0813">Transport</keyword>
<dbReference type="HOGENOM" id="CLU_013430_3_0_7"/>
<dbReference type="GO" id="GO:0015341">
    <property type="term" value="F:zinc efflux antiporter activity"/>
    <property type="evidence" value="ECO:0007669"/>
    <property type="project" value="TreeGrafter"/>
</dbReference>
<evidence type="ECO:0000256" key="1">
    <source>
        <dbReference type="ARBA" id="ARBA00004141"/>
    </source>
</evidence>
<evidence type="ECO:0000259" key="8">
    <source>
        <dbReference type="Pfam" id="PF01545"/>
    </source>
</evidence>
<comment type="subcellular location">
    <subcellularLocation>
        <location evidence="1">Membrane</location>
        <topology evidence="1">Multi-pass membrane protein</topology>
    </subcellularLocation>
</comment>
<dbReference type="EMBL" id="CR522870">
    <property type="protein sequence ID" value="CAG34873.1"/>
    <property type="molecule type" value="Genomic_DNA"/>
</dbReference>
<name>Q6AS02_DESPS</name>
<evidence type="ECO:0000313" key="10">
    <source>
        <dbReference type="EMBL" id="CAG34873.1"/>
    </source>
</evidence>
<feature type="transmembrane region" description="Helical" evidence="7">
    <location>
        <begin position="127"/>
        <end position="148"/>
    </location>
</feature>
<dbReference type="GO" id="GO:0015093">
    <property type="term" value="F:ferrous iron transmembrane transporter activity"/>
    <property type="evidence" value="ECO:0007669"/>
    <property type="project" value="TreeGrafter"/>
</dbReference>
<dbReference type="STRING" id="177439.DP0144"/>
<dbReference type="InterPro" id="IPR027469">
    <property type="entry name" value="Cation_efflux_TMD_sf"/>
</dbReference>
<dbReference type="SUPFAM" id="SSF160240">
    <property type="entry name" value="Cation efflux protein cytoplasmic domain-like"/>
    <property type="match status" value="1"/>
</dbReference>
<comment type="similarity">
    <text evidence="2">Belongs to the cation diffusion facilitator (CDF) transporter (TC 2.A.4) family.</text>
</comment>